<keyword evidence="5" id="KW-0325">Glycoprotein</keyword>
<feature type="region of interest" description="Disordered" evidence="10">
    <location>
        <begin position="38"/>
        <end position="62"/>
    </location>
</feature>
<gene>
    <name evidence="12" type="ORF">AFUS01_LOCUS46217</name>
</gene>
<keyword evidence="11" id="KW-0472">Membrane</keyword>
<accession>A0A8J2Q6N7</accession>
<name>A0A8J2Q6N7_9HEXA</name>
<feature type="transmembrane region" description="Helical" evidence="11">
    <location>
        <begin position="130"/>
        <end position="156"/>
    </location>
</feature>
<keyword evidence="3 9" id="KW-0915">Sodium</keyword>
<evidence type="ECO:0000256" key="7">
    <source>
        <dbReference type="ARBA" id="ARBA00037785"/>
    </source>
</evidence>
<evidence type="ECO:0000256" key="11">
    <source>
        <dbReference type="SAM" id="Phobius"/>
    </source>
</evidence>
<comment type="similarity">
    <text evidence="1">Belongs to the sodium:neurotransmitter symporter (SNF) (TC 2.A.22) family.</text>
</comment>
<evidence type="ECO:0000256" key="8">
    <source>
        <dbReference type="ARBA" id="ARBA00040215"/>
    </source>
</evidence>
<dbReference type="InterPro" id="IPR000175">
    <property type="entry name" value="Na/ntran_symport"/>
</dbReference>
<feature type="transmembrane region" description="Helical" evidence="11">
    <location>
        <begin position="230"/>
        <end position="252"/>
    </location>
</feature>
<keyword evidence="11" id="KW-1133">Transmembrane helix</keyword>
<evidence type="ECO:0000256" key="3">
    <source>
        <dbReference type="ARBA" id="ARBA00023053"/>
    </source>
</evidence>
<feature type="transmembrane region" description="Helical" evidence="11">
    <location>
        <begin position="97"/>
        <end position="118"/>
    </location>
</feature>
<keyword evidence="2" id="KW-0813">Transport</keyword>
<feature type="transmembrane region" description="Helical" evidence="11">
    <location>
        <begin position="304"/>
        <end position="323"/>
    </location>
</feature>
<dbReference type="EMBL" id="CAJVCH010571263">
    <property type="protein sequence ID" value="CAG7837046.1"/>
    <property type="molecule type" value="Genomic_DNA"/>
</dbReference>
<evidence type="ECO:0000256" key="2">
    <source>
        <dbReference type="ARBA" id="ARBA00022970"/>
    </source>
</evidence>
<feature type="transmembrane region" description="Helical" evidence="11">
    <location>
        <begin position="343"/>
        <end position="363"/>
    </location>
</feature>
<keyword evidence="2" id="KW-0029">Amino-acid transport</keyword>
<dbReference type="AlphaFoldDB" id="A0A8J2Q6N7"/>
<dbReference type="PANTHER" id="PTHR11616:SF321">
    <property type="entry name" value="SODIUM-DEPENDENT NUTRIENT AMINO ACID TRANSPORTER 1-RELATED"/>
    <property type="match status" value="1"/>
</dbReference>
<keyword evidence="13" id="KW-1185">Reference proteome</keyword>
<dbReference type="OrthoDB" id="6581954at2759"/>
<dbReference type="Pfam" id="PF00209">
    <property type="entry name" value="SNF"/>
    <property type="match status" value="1"/>
</dbReference>
<keyword evidence="6" id="KW-0739">Sodium transport</keyword>
<evidence type="ECO:0000256" key="4">
    <source>
        <dbReference type="ARBA" id="ARBA00023065"/>
    </source>
</evidence>
<dbReference type="GO" id="GO:0089718">
    <property type="term" value="P:amino acid import across plasma membrane"/>
    <property type="evidence" value="ECO:0007669"/>
    <property type="project" value="TreeGrafter"/>
</dbReference>
<reference evidence="12" key="1">
    <citation type="submission" date="2021-06" db="EMBL/GenBank/DDBJ databases">
        <authorList>
            <person name="Hodson N. C."/>
            <person name="Mongue J. A."/>
            <person name="Jaron S. K."/>
        </authorList>
    </citation>
    <scope>NUCLEOTIDE SEQUENCE</scope>
</reference>
<dbReference type="PROSITE" id="PS50267">
    <property type="entry name" value="NA_NEUROTRAN_SYMP_3"/>
    <property type="match status" value="1"/>
</dbReference>
<feature type="transmembrane region" description="Helical" evidence="11">
    <location>
        <begin position="168"/>
        <end position="187"/>
    </location>
</feature>
<sequence length="403" mass="44880">MGSIPNGVDSHKSFVGESIILQSMDTRGGLVNISYEEEAQNDSGKDSANDSVNAKSEDDVSKRERWANPTEFLMSCIEYFLTPDWEKIKGPKIWFEAVNQCFFSLATSFGPLVMFGSFNEFKHNTYRDAWIVSCLDTFTSLFAGVIVFAVLGNLAGELGVEVKDVTRGDAGLSFVSFAQALGTFTFLPQVFSILFYLMLLTLGIGSGVATTQAIVSVVCDEFPHWKRWKVVSTVCSLGFLTGIMYVTPGGMFLLDLVSHFGVDYVIYLMALLEVFAIAWLYGVNNIMKDLEFMLGMKLGWYWRICWAFTIPVGLTSILAYSLATEKRWTLNGLEYPDFAINSGWVVSAIGIGMIPAWGLYTIITSNGSTFIEKLQNSFQPTKSWGPMDPKTRQEWLAFKATKN</sequence>
<evidence type="ECO:0000256" key="1">
    <source>
        <dbReference type="ARBA" id="ARBA00006459"/>
    </source>
</evidence>
<dbReference type="GO" id="GO:0046872">
    <property type="term" value="F:metal ion binding"/>
    <property type="evidence" value="ECO:0007669"/>
    <property type="project" value="UniProtKB-KW"/>
</dbReference>
<keyword evidence="4" id="KW-0406">Ion transport</keyword>
<keyword evidence="9" id="KW-0479">Metal-binding</keyword>
<evidence type="ECO:0000256" key="9">
    <source>
        <dbReference type="PIRSR" id="PIRSR600175-1"/>
    </source>
</evidence>
<keyword evidence="11" id="KW-0812">Transmembrane</keyword>
<evidence type="ECO:0000256" key="6">
    <source>
        <dbReference type="ARBA" id="ARBA00023201"/>
    </source>
</evidence>
<feature type="transmembrane region" description="Helical" evidence="11">
    <location>
        <begin position="193"/>
        <end position="218"/>
    </location>
</feature>
<evidence type="ECO:0000313" key="12">
    <source>
        <dbReference type="EMBL" id="CAG7837046.1"/>
    </source>
</evidence>
<dbReference type="GO" id="GO:0015179">
    <property type="term" value="F:L-amino acid transmembrane transporter activity"/>
    <property type="evidence" value="ECO:0007669"/>
    <property type="project" value="TreeGrafter"/>
</dbReference>
<protein>
    <recommendedName>
        <fullName evidence="8">Sodium-dependent nutrient amino acid transporter 1</fullName>
    </recommendedName>
</protein>
<evidence type="ECO:0000313" key="13">
    <source>
        <dbReference type="Proteomes" id="UP000708208"/>
    </source>
</evidence>
<proteinExistence type="inferred from homology"/>
<feature type="transmembrane region" description="Helical" evidence="11">
    <location>
        <begin position="264"/>
        <end position="283"/>
    </location>
</feature>
<dbReference type="PANTHER" id="PTHR11616">
    <property type="entry name" value="SODIUM/CHLORIDE DEPENDENT TRANSPORTER"/>
    <property type="match status" value="1"/>
</dbReference>
<dbReference type="Proteomes" id="UP000708208">
    <property type="component" value="Unassembled WGS sequence"/>
</dbReference>
<comment type="function">
    <text evidence="7">Unusual broad substrate spectrum amino acid:sodium cotransporter that promotes absorption of the D isomers of essential amino acids. Neutral amino acids are the preferred substrates, especially methionine and phenylalanine.</text>
</comment>
<evidence type="ECO:0000256" key="10">
    <source>
        <dbReference type="SAM" id="MobiDB-lite"/>
    </source>
</evidence>
<feature type="binding site" evidence="9">
    <location>
        <position position="206"/>
    </location>
    <ligand>
        <name>Na(+)</name>
        <dbReference type="ChEBI" id="CHEBI:29101"/>
        <label>1</label>
    </ligand>
</feature>
<dbReference type="GO" id="GO:0005886">
    <property type="term" value="C:plasma membrane"/>
    <property type="evidence" value="ECO:0007669"/>
    <property type="project" value="TreeGrafter"/>
</dbReference>
<comment type="caution">
    <text evidence="12">The sequence shown here is derived from an EMBL/GenBank/DDBJ whole genome shotgun (WGS) entry which is preliminary data.</text>
</comment>
<evidence type="ECO:0000256" key="5">
    <source>
        <dbReference type="ARBA" id="ARBA00023180"/>
    </source>
</evidence>
<feature type="binding site" evidence="9">
    <location>
        <position position="104"/>
    </location>
    <ligand>
        <name>Na(+)</name>
        <dbReference type="ChEBI" id="CHEBI:29101"/>
        <label>1</label>
    </ligand>
</feature>
<organism evidence="12 13">
    <name type="scientific">Allacma fusca</name>
    <dbReference type="NCBI Taxonomy" id="39272"/>
    <lineage>
        <taxon>Eukaryota</taxon>
        <taxon>Metazoa</taxon>
        <taxon>Ecdysozoa</taxon>
        <taxon>Arthropoda</taxon>
        <taxon>Hexapoda</taxon>
        <taxon>Collembola</taxon>
        <taxon>Symphypleona</taxon>
        <taxon>Sminthuridae</taxon>
        <taxon>Allacma</taxon>
    </lineage>
</organism>
<dbReference type="GO" id="GO:0005283">
    <property type="term" value="F:amino acid:sodium symporter activity"/>
    <property type="evidence" value="ECO:0007669"/>
    <property type="project" value="TreeGrafter"/>
</dbReference>
<feature type="binding site" evidence="9">
    <location>
        <position position="202"/>
    </location>
    <ligand>
        <name>Na(+)</name>
        <dbReference type="ChEBI" id="CHEBI:29101"/>
        <label>1</label>
    </ligand>
</feature>